<dbReference type="GO" id="GO:0004733">
    <property type="term" value="F:pyridoxamine phosphate oxidase activity"/>
    <property type="evidence" value="ECO:0007669"/>
    <property type="project" value="InterPro"/>
</dbReference>
<dbReference type="InterPro" id="IPR011576">
    <property type="entry name" value="Pyridox_Oxase_N"/>
</dbReference>
<sequence>MAGAAADTAAPADPLARLHTWWNEARASGAGVPDALALATVTPDGEPANRVVVAKRIDHAGIVFVTSERSPKGRDLAVHPVAAAVLLWPEPLRQVRVTGPVTMLGDADSDDLFAAHSRLSQAGFIVSGQGQPIDPAGLDELRRRTAEIAAGSGGLRRPATWHGYRLRPTAVEFWSSDPGRAHPRRRYTRTTPDGAWTVAMVQP</sequence>
<feature type="binding site" evidence="5">
    <location>
        <begin position="50"/>
        <end position="55"/>
    </location>
    <ligand>
        <name>FMN</name>
        <dbReference type="ChEBI" id="CHEBI:58210"/>
    </ligand>
</feature>
<evidence type="ECO:0000256" key="4">
    <source>
        <dbReference type="ARBA" id="ARBA00023002"/>
    </source>
</evidence>
<dbReference type="Pfam" id="PF10590">
    <property type="entry name" value="PNP_phzG_C"/>
    <property type="match status" value="1"/>
</dbReference>
<dbReference type="EMBL" id="MRDE01000064">
    <property type="protein sequence ID" value="OMH24220.1"/>
    <property type="molecule type" value="Genomic_DNA"/>
</dbReference>
<dbReference type="PIRSF" id="PIRSF000190">
    <property type="entry name" value="Pyd_amn-ph_oxd"/>
    <property type="match status" value="1"/>
</dbReference>
<evidence type="ECO:0000259" key="6">
    <source>
        <dbReference type="Pfam" id="PF01243"/>
    </source>
</evidence>
<keyword evidence="4" id="KW-0560">Oxidoreductase</keyword>
<keyword evidence="9" id="KW-1185">Reference proteome</keyword>
<evidence type="ECO:0000313" key="8">
    <source>
        <dbReference type="EMBL" id="OMH24220.1"/>
    </source>
</evidence>
<proteinExistence type="inferred from homology"/>
<evidence type="ECO:0000256" key="5">
    <source>
        <dbReference type="PIRSR" id="PIRSR000190-2"/>
    </source>
</evidence>
<comment type="similarity">
    <text evidence="1">Belongs to the pyridoxamine 5'-phosphate oxidase family.</text>
</comment>
<evidence type="ECO:0008006" key="10">
    <source>
        <dbReference type="Google" id="ProtNLM"/>
    </source>
</evidence>
<keyword evidence="3 5" id="KW-0288">FMN</keyword>
<gene>
    <name evidence="8" type="ORF">BKD30_09635</name>
</gene>
<feature type="binding site" evidence="5">
    <location>
        <position position="174"/>
    </location>
    <ligand>
        <name>FMN</name>
        <dbReference type="ChEBI" id="CHEBI:58210"/>
    </ligand>
</feature>
<dbReference type="Pfam" id="PF01243">
    <property type="entry name" value="PNPOx_N"/>
    <property type="match status" value="1"/>
</dbReference>
<evidence type="ECO:0000256" key="3">
    <source>
        <dbReference type="ARBA" id="ARBA00022643"/>
    </source>
</evidence>
<feature type="domain" description="Pyridoxamine 5'-phosphate oxidase N-terminal" evidence="6">
    <location>
        <begin position="35"/>
        <end position="133"/>
    </location>
</feature>
<comment type="cofactor">
    <cofactor evidence="5">
        <name>FMN</name>
        <dbReference type="ChEBI" id="CHEBI:58210"/>
    </cofactor>
    <text evidence="5">Binds 1 FMN per subunit.</text>
</comment>
<evidence type="ECO:0000256" key="1">
    <source>
        <dbReference type="ARBA" id="ARBA00007301"/>
    </source>
</evidence>
<dbReference type="PANTHER" id="PTHR10851">
    <property type="entry name" value="PYRIDOXINE-5-PHOSPHATE OXIDASE"/>
    <property type="match status" value="1"/>
</dbReference>
<feature type="binding site" evidence="5">
    <location>
        <position position="94"/>
    </location>
    <ligand>
        <name>FMN</name>
        <dbReference type="ChEBI" id="CHEBI:58210"/>
    </ligand>
</feature>
<feature type="binding site" evidence="5">
    <location>
        <position position="72"/>
    </location>
    <ligand>
        <name>FMN</name>
        <dbReference type="ChEBI" id="CHEBI:58210"/>
    </ligand>
</feature>
<dbReference type="Gene3D" id="2.30.110.10">
    <property type="entry name" value="Electron Transport, Fmn-binding Protein, Chain A"/>
    <property type="match status" value="1"/>
</dbReference>
<reference evidence="8 9" key="1">
    <citation type="submission" date="2016-12" db="EMBL/GenBank/DDBJ databases">
        <title>Draft genome of Tersicoccus phoenicis 1P05MA.</title>
        <authorList>
            <person name="Nakajima Y."/>
            <person name="Yoshizawa S."/>
            <person name="Nakamura K."/>
            <person name="Ogura Y."/>
            <person name="Hayashi T."/>
            <person name="Kogure K."/>
        </authorList>
    </citation>
    <scope>NUCLEOTIDE SEQUENCE [LARGE SCALE GENOMIC DNA]</scope>
    <source>
        <strain evidence="8 9">1p05MA</strain>
    </source>
</reference>
<dbReference type="Proteomes" id="UP000187085">
    <property type="component" value="Unassembled WGS sequence"/>
</dbReference>
<dbReference type="InterPro" id="IPR012349">
    <property type="entry name" value="Split_barrel_FMN-bd"/>
</dbReference>
<name>A0A1R1L9L9_9MICC</name>
<organism evidence="8 9">
    <name type="scientific">Tersicoccus phoenicis</name>
    <dbReference type="NCBI Taxonomy" id="554083"/>
    <lineage>
        <taxon>Bacteria</taxon>
        <taxon>Bacillati</taxon>
        <taxon>Actinomycetota</taxon>
        <taxon>Actinomycetes</taxon>
        <taxon>Micrococcales</taxon>
        <taxon>Micrococcaceae</taxon>
        <taxon>Tersicoccus</taxon>
    </lineage>
</organism>
<evidence type="ECO:0000313" key="9">
    <source>
        <dbReference type="Proteomes" id="UP000187085"/>
    </source>
</evidence>
<comment type="caution">
    <text evidence="8">The sequence shown here is derived from an EMBL/GenBank/DDBJ whole genome shotgun (WGS) entry which is preliminary data.</text>
</comment>
<dbReference type="STRING" id="554083.BKD30_09635"/>
<accession>A0A1R1L9L9</accession>
<evidence type="ECO:0000259" key="7">
    <source>
        <dbReference type="Pfam" id="PF10590"/>
    </source>
</evidence>
<feature type="domain" description="Pyridoxine 5'-phosphate oxidase dimerisation C-terminal" evidence="7">
    <location>
        <begin position="161"/>
        <end position="203"/>
    </location>
</feature>
<dbReference type="NCBIfam" id="NF004231">
    <property type="entry name" value="PRK05679.1"/>
    <property type="match status" value="1"/>
</dbReference>
<evidence type="ECO:0000256" key="2">
    <source>
        <dbReference type="ARBA" id="ARBA00022630"/>
    </source>
</evidence>
<feature type="binding site" evidence="5">
    <location>
        <position position="184"/>
    </location>
    <ligand>
        <name>FMN</name>
        <dbReference type="ChEBI" id="CHEBI:58210"/>
    </ligand>
</feature>
<dbReference type="GO" id="GO:0008615">
    <property type="term" value="P:pyridoxine biosynthetic process"/>
    <property type="evidence" value="ECO:0007669"/>
    <property type="project" value="InterPro"/>
</dbReference>
<keyword evidence="2" id="KW-0285">Flavoprotein</keyword>
<dbReference type="SUPFAM" id="SSF50475">
    <property type="entry name" value="FMN-binding split barrel"/>
    <property type="match status" value="1"/>
</dbReference>
<dbReference type="PANTHER" id="PTHR10851:SF0">
    <property type="entry name" value="PYRIDOXINE-5'-PHOSPHATE OXIDASE"/>
    <property type="match status" value="1"/>
</dbReference>
<dbReference type="AlphaFoldDB" id="A0A1R1L9L9"/>
<dbReference type="GO" id="GO:0010181">
    <property type="term" value="F:FMN binding"/>
    <property type="evidence" value="ECO:0007669"/>
    <property type="project" value="InterPro"/>
</dbReference>
<protein>
    <recommendedName>
        <fullName evidence="10">Pyridoxamine 5'-phosphate oxidase</fullName>
    </recommendedName>
</protein>
<dbReference type="InterPro" id="IPR000659">
    <property type="entry name" value="Pyridox_Oxase"/>
</dbReference>
<dbReference type="InterPro" id="IPR019576">
    <property type="entry name" value="Pyridoxamine_oxidase_dimer_C"/>
</dbReference>